<dbReference type="GO" id="GO:0000150">
    <property type="term" value="F:DNA strand exchange activity"/>
    <property type="evidence" value="ECO:0007669"/>
    <property type="project" value="InterPro"/>
</dbReference>
<keyword evidence="1" id="KW-0238">DNA-binding</keyword>
<evidence type="ECO:0000259" key="3">
    <source>
        <dbReference type="PROSITE" id="PS51737"/>
    </source>
</evidence>
<dbReference type="PANTHER" id="PTHR30461">
    <property type="entry name" value="DNA-INVERTASE FROM LAMBDOID PROPHAGE"/>
    <property type="match status" value="1"/>
</dbReference>
<dbReference type="PROSITE" id="PS51737">
    <property type="entry name" value="RECOMBINASE_DNA_BIND"/>
    <property type="match status" value="1"/>
</dbReference>
<accession>A0A845RRZ4</accession>
<protein>
    <recommendedName>
        <fullName evidence="3">Recombinase domain-containing protein</fullName>
    </recommendedName>
</protein>
<comment type="caution">
    <text evidence="4">The sequence shown here is derived from an EMBL/GenBank/DDBJ whole genome shotgun (WGS) entry which is preliminary data.</text>
</comment>
<dbReference type="InterPro" id="IPR050639">
    <property type="entry name" value="SSR_resolvase"/>
</dbReference>
<dbReference type="GO" id="GO:0003677">
    <property type="term" value="F:DNA binding"/>
    <property type="evidence" value="ECO:0007669"/>
    <property type="project" value="UniProtKB-KW"/>
</dbReference>
<dbReference type="EMBL" id="QXWZ01000051">
    <property type="protein sequence ID" value="NBI80392.1"/>
    <property type="molecule type" value="Genomic_DNA"/>
</dbReference>
<gene>
    <name evidence="4" type="ORF">D3Z39_16335</name>
</gene>
<name>A0A845RRZ4_9FIRM</name>
<organism evidence="4 5">
    <name type="scientific">Anaerotruncus colihominis</name>
    <dbReference type="NCBI Taxonomy" id="169435"/>
    <lineage>
        <taxon>Bacteria</taxon>
        <taxon>Bacillati</taxon>
        <taxon>Bacillota</taxon>
        <taxon>Clostridia</taxon>
        <taxon>Eubacteriales</taxon>
        <taxon>Oscillospiraceae</taxon>
        <taxon>Anaerotruncus</taxon>
    </lineage>
</organism>
<dbReference type="Proteomes" id="UP000446348">
    <property type="component" value="Unassembled WGS sequence"/>
</dbReference>
<sequence>MAWQRKTPFGYMVRGGETVPCPTEADAVQNIFTRYLAGASFGRIAEEMSRGNIPYHQHTSQWNKHMVKRILENGKYLGTGVYPRLISDEEFLAAQIQREDKTDYAPCPAALNPVREKAVCAVCGSRIARDTKSHGRPRWVCPDCGAIVHISDEEVQKRISHRLRHLADTPDLLTQPPIPEAVPSTDALRIQNELNLCFNRPDINPDYMKTLIFAAAAEQYTVLPDLTPVHDMETLRERLETSPANDSDIQELLAKAVKAIRIGGQDYIELELTNGTMIGKEQTT</sequence>
<reference evidence="4 5" key="1">
    <citation type="submission" date="2018-08" db="EMBL/GenBank/DDBJ databases">
        <title>Murine metabolic-syndrome-specific gut microbial biobank.</title>
        <authorList>
            <person name="Liu C."/>
        </authorList>
    </citation>
    <scope>NUCLEOTIDE SEQUENCE [LARGE SCALE GENOMIC DNA]</scope>
    <source>
        <strain evidence="4 5">X69</strain>
    </source>
</reference>
<dbReference type="InterPro" id="IPR011109">
    <property type="entry name" value="DNA_bind_recombinase_dom"/>
</dbReference>
<dbReference type="AlphaFoldDB" id="A0A845RRZ4"/>
<evidence type="ECO:0000256" key="1">
    <source>
        <dbReference type="ARBA" id="ARBA00023125"/>
    </source>
</evidence>
<evidence type="ECO:0000313" key="5">
    <source>
        <dbReference type="Proteomes" id="UP000446348"/>
    </source>
</evidence>
<keyword evidence="2" id="KW-0233">DNA recombination</keyword>
<dbReference type="PANTHER" id="PTHR30461:SF2">
    <property type="entry name" value="SERINE RECOMBINASE PINE-RELATED"/>
    <property type="match status" value="1"/>
</dbReference>
<proteinExistence type="predicted"/>
<feature type="domain" description="Recombinase" evidence="3">
    <location>
        <begin position="8"/>
        <end position="105"/>
    </location>
</feature>
<evidence type="ECO:0000256" key="2">
    <source>
        <dbReference type="ARBA" id="ARBA00023172"/>
    </source>
</evidence>
<dbReference type="InterPro" id="IPR038109">
    <property type="entry name" value="DNA_bind_recomb_sf"/>
</dbReference>
<dbReference type="Pfam" id="PF07508">
    <property type="entry name" value="Recombinase"/>
    <property type="match status" value="1"/>
</dbReference>
<dbReference type="OrthoDB" id="2188903at2"/>
<dbReference type="Gene3D" id="3.90.1750.20">
    <property type="entry name" value="Putative Large Serine Recombinase, Chain B, Domain 2"/>
    <property type="match status" value="1"/>
</dbReference>
<evidence type="ECO:0000313" key="4">
    <source>
        <dbReference type="EMBL" id="NBI80392.1"/>
    </source>
</evidence>
<dbReference type="RefSeq" id="WP_160211066.1">
    <property type="nucleotide sequence ID" value="NZ_QXWZ01000051.1"/>
</dbReference>